<dbReference type="InterPro" id="IPR005000">
    <property type="entry name" value="Aldolase/citrate-lyase_domain"/>
</dbReference>
<proteinExistence type="predicted"/>
<evidence type="ECO:0000313" key="3">
    <source>
        <dbReference type="EMBL" id="MSU90626.1"/>
    </source>
</evidence>
<dbReference type="SUPFAM" id="SSF51621">
    <property type="entry name" value="Phosphoenolpyruvate/pyruvate domain"/>
    <property type="match status" value="1"/>
</dbReference>
<sequence length="270" mass="28279">MTLHTMMITADPGIARHVTDAGNDVLFVDLESIGKADRQGHVDSWKSPHVPADVSRLRAAAPDAVLMVRLNPFHDGTGAEIADALARGADALMLPMFRDWQTVARFADLVAGRAQVVPLAETAGALAAIPDLLARARPDRLHIGLNDLHLDLGHRFMFQPLAEGLLDAPAAALRAAGVPFGIGGLARLDAGAIPARMVLGEHARLGSSWAILSRSFHDRATTLAELTARVDFAAELAALRACLAGWQAAGPLALAANRAAFRDAVAAAGG</sequence>
<dbReference type="InterPro" id="IPR040442">
    <property type="entry name" value="Pyrv_kinase-like_dom_sf"/>
</dbReference>
<evidence type="ECO:0000313" key="4">
    <source>
        <dbReference type="Proteomes" id="UP000474957"/>
    </source>
</evidence>
<dbReference type="RefSeq" id="WP_154447118.1">
    <property type="nucleotide sequence ID" value="NZ_WIND01000011.1"/>
</dbReference>
<dbReference type="GO" id="GO:0046872">
    <property type="term" value="F:metal ion binding"/>
    <property type="evidence" value="ECO:0007669"/>
    <property type="project" value="UniProtKB-KW"/>
</dbReference>
<evidence type="ECO:0000259" key="2">
    <source>
        <dbReference type="Pfam" id="PF03328"/>
    </source>
</evidence>
<dbReference type="InterPro" id="IPR015813">
    <property type="entry name" value="Pyrv/PenolPyrv_kinase-like_dom"/>
</dbReference>
<dbReference type="GO" id="GO:0003824">
    <property type="term" value="F:catalytic activity"/>
    <property type="evidence" value="ECO:0007669"/>
    <property type="project" value="InterPro"/>
</dbReference>
<accession>A0A6L5Z227</accession>
<dbReference type="AlphaFoldDB" id="A0A6L5Z227"/>
<keyword evidence="1" id="KW-0479">Metal-binding</keyword>
<comment type="caution">
    <text evidence="3">The sequence shown here is derived from an EMBL/GenBank/DDBJ whole genome shotgun (WGS) entry which is preliminary data.</text>
</comment>
<dbReference type="Proteomes" id="UP000474957">
    <property type="component" value="Unassembled WGS sequence"/>
</dbReference>
<evidence type="ECO:0000256" key="1">
    <source>
        <dbReference type="ARBA" id="ARBA00022723"/>
    </source>
</evidence>
<dbReference type="EMBL" id="WIND01000011">
    <property type="protein sequence ID" value="MSU90626.1"/>
    <property type="molecule type" value="Genomic_DNA"/>
</dbReference>
<protein>
    <submittedName>
        <fullName evidence="3">Aldolase</fullName>
    </submittedName>
</protein>
<feature type="domain" description="HpcH/HpaI aldolase/citrate lyase" evidence="2">
    <location>
        <begin position="10"/>
        <end position="155"/>
    </location>
</feature>
<reference evidence="3 4" key="1">
    <citation type="submission" date="2019-10" db="EMBL/GenBank/DDBJ databases">
        <title>Cognatihalovulum marinum gen. nov. sp. nov., a new member of the family Rhodobacteraceae isolated from deep seawater of the Northwest Indian Ocean.</title>
        <authorList>
            <person name="Ruan C."/>
            <person name="Wang J."/>
            <person name="Zheng X."/>
            <person name="Song L."/>
            <person name="Zhu Y."/>
            <person name="Huang Y."/>
            <person name="Lu Z."/>
            <person name="Du W."/>
            <person name="Huang L."/>
            <person name="Dai X."/>
        </authorList>
    </citation>
    <scope>NUCLEOTIDE SEQUENCE [LARGE SCALE GENOMIC DNA]</scope>
    <source>
        <strain evidence="3 4">2CG4</strain>
    </source>
</reference>
<dbReference type="Gene3D" id="3.20.20.60">
    <property type="entry name" value="Phosphoenolpyruvate-binding domains"/>
    <property type="match status" value="2"/>
</dbReference>
<organism evidence="3 4">
    <name type="scientific">Halovulum marinum</name>
    <dbReference type="NCBI Taxonomy" id="2662447"/>
    <lineage>
        <taxon>Bacteria</taxon>
        <taxon>Pseudomonadati</taxon>
        <taxon>Pseudomonadota</taxon>
        <taxon>Alphaproteobacteria</taxon>
        <taxon>Rhodobacterales</taxon>
        <taxon>Paracoccaceae</taxon>
        <taxon>Halovulum</taxon>
    </lineage>
</organism>
<gene>
    <name evidence="3" type="ORF">GE300_13550</name>
</gene>
<name>A0A6L5Z227_9RHOB</name>
<dbReference type="Pfam" id="PF03328">
    <property type="entry name" value="HpcH_HpaI"/>
    <property type="match status" value="1"/>
</dbReference>
<keyword evidence="4" id="KW-1185">Reference proteome</keyword>